<accession>A0AAW0Z3J8</accession>
<proteinExistence type="predicted"/>
<feature type="chain" id="PRO_5043912080" evidence="1">
    <location>
        <begin position="25"/>
        <end position="84"/>
    </location>
</feature>
<organism evidence="2 3">
    <name type="scientific">Kwoniella newhampshirensis</name>
    <dbReference type="NCBI Taxonomy" id="1651941"/>
    <lineage>
        <taxon>Eukaryota</taxon>
        <taxon>Fungi</taxon>
        <taxon>Dikarya</taxon>
        <taxon>Basidiomycota</taxon>
        <taxon>Agaricomycotina</taxon>
        <taxon>Tremellomycetes</taxon>
        <taxon>Tremellales</taxon>
        <taxon>Cryptococcaceae</taxon>
        <taxon>Kwoniella</taxon>
    </lineage>
</organism>
<gene>
    <name evidence="2" type="ORF">IAR55_001908</name>
</gene>
<sequence>MTRLGLFFVTLFALFFTATVTCQASPHVPRYRAGELMEARALPQTRQLEAMSNAQRMRQGYPLRKPGQVFDARLGPRAPAPSNA</sequence>
<dbReference type="Proteomes" id="UP001388673">
    <property type="component" value="Unassembled WGS sequence"/>
</dbReference>
<name>A0AAW0Z3J8_9TREE</name>
<dbReference type="KEGG" id="kne:92179167"/>
<keyword evidence="3" id="KW-1185">Reference proteome</keyword>
<reference evidence="2 3" key="1">
    <citation type="journal article" date="2024" name="bioRxiv">
        <title>Comparative genomics of Cryptococcus and Kwoniella reveals pathogenesis evolution and contrasting karyotype dynamics via intercentromeric recombination or chromosome fusion.</title>
        <authorList>
            <person name="Coelho M.A."/>
            <person name="David-Palma M."/>
            <person name="Shea T."/>
            <person name="Bowers K."/>
            <person name="McGinley-Smith S."/>
            <person name="Mohammad A.W."/>
            <person name="Gnirke A."/>
            <person name="Yurkov A.M."/>
            <person name="Nowrousian M."/>
            <person name="Sun S."/>
            <person name="Cuomo C.A."/>
            <person name="Heitman J."/>
        </authorList>
    </citation>
    <scope>NUCLEOTIDE SEQUENCE [LARGE SCALE GENOMIC DNA]</scope>
    <source>
        <strain evidence="2 3">CBS 13917</strain>
    </source>
</reference>
<dbReference type="EMBL" id="JBCAWK010000003">
    <property type="protein sequence ID" value="KAK8864658.1"/>
    <property type="molecule type" value="Genomic_DNA"/>
</dbReference>
<evidence type="ECO:0000256" key="1">
    <source>
        <dbReference type="SAM" id="SignalP"/>
    </source>
</evidence>
<dbReference type="AlphaFoldDB" id="A0AAW0Z3J8"/>
<evidence type="ECO:0000313" key="3">
    <source>
        <dbReference type="Proteomes" id="UP001388673"/>
    </source>
</evidence>
<protein>
    <submittedName>
        <fullName evidence="2">Uncharacterized protein</fullName>
    </submittedName>
</protein>
<keyword evidence="1" id="KW-0732">Signal</keyword>
<comment type="caution">
    <text evidence="2">The sequence shown here is derived from an EMBL/GenBank/DDBJ whole genome shotgun (WGS) entry which is preliminary data.</text>
</comment>
<feature type="signal peptide" evidence="1">
    <location>
        <begin position="1"/>
        <end position="24"/>
    </location>
</feature>
<dbReference type="GeneID" id="92179167"/>
<dbReference type="RefSeq" id="XP_066804954.1">
    <property type="nucleotide sequence ID" value="XM_066945031.1"/>
</dbReference>
<evidence type="ECO:0000313" key="2">
    <source>
        <dbReference type="EMBL" id="KAK8864658.1"/>
    </source>
</evidence>